<evidence type="ECO:0000313" key="2">
    <source>
        <dbReference type="EMBL" id="RKT55470.1"/>
    </source>
</evidence>
<name>A0A495W2Z2_9PSEU</name>
<comment type="caution">
    <text evidence="2">The sequence shown here is derived from an EMBL/GenBank/DDBJ whole genome shotgun (WGS) entry which is preliminary data.</text>
</comment>
<protein>
    <submittedName>
        <fullName evidence="2">Uncharacterized protein DUF1772</fullName>
    </submittedName>
</protein>
<sequence length="177" mass="18511">MDGVPASTSRADRGSRRFPVRPVTGVALLSTGLLSGAFGYGAVNLVTTFNAVPLDLRLTFHAEIMKVNGPVMQTTMALAALSTLALAVGTRGVPRLLTGAAGVLAVASFLITRFGNVPINGLIKVWAVTSPPADYAAVLQRWEAFNVARTVAALIAFLLVIVVATRFPACRRCSATT</sequence>
<keyword evidence="1" id="KW-0812">Transmembrane</keyword>
<dbReference type="AlphaFoldDB" id="A0A495W2Z2"/>
<keyword evidence="3" id="KW-1185">Reference proteome</keyword>
<keyword evidence="1" id="KW-0472">Membrane</keyword>
<evidence type="ECO:0000313" key="3">
    <source>
        <dbReference type="Proteomes" id="UP000282084"/>
    </source>
</evidence>
<dbReference type="Proteomes" id="UP000282084">
    <property type="component" value="Unassembled WGS sequence"/>
</dbReference>
<reference evidence="2 3" key="1">
    <citation type="submission" date="2018-10" db="EMBL/GenBank/DDBJ databases">
        <title>Sequencing the genomes of 1000 actinobacteria strains.</title>
        <authorList>
            <person name="Klenk H.-P."/>
        </authorList>
    </citation>
    <scope>NUCLEOTIDE SEQUENCE [LARGE SCALE GENOMIC DNA]</scope>
    <source>
        <strain evidence="2 3">DSM 43800</strain>
    </source>
</reference>
<feature type="transmembrane region" description="Helical" evidence="1">
    <location>
        <begin position="26"/>
        <end position="51"/>
    </location>
</feature>
<organism evidence="2 3">
    <name type="scientific">Saccharothrix australiensis</name>
    <dbReference type="NCBI Taxonomy" id="2072"/>
    <lineage>
        <taxon>Bacteria</taxon>
        <taxon>Bacillati</taxon>
        <taxon>Actinomycetota</taxon>
        <taxon>Actinomycetes</taxon>
        <taxon>Pseudonocardiales</taxon>
        <taxon>Pseudonocardiaceae</taxon>
        <taxon>Saccharothrix</taxon>
    </lineage>
</organism>
<evidence type="ECO:0000256" key="1">
    <source>
        <dbReference type="SAM" id="Phobius"/>
    </source>
</evidence>
<dbReference type="Pfam" id="PF08592">
    <property type="entry name" value="Anthrone_oxy"/>
    <property type="match status" value="1"/>
</dbReference>
<proteinExistence type="predicted"/>
<feature type="transmembrane region" description="Helical" evidence="1">
    <location>
        <begin position="147"/>
        <end position="167"/>
    </location>
</feature>
<accession>A0A495W2Z2</accession>
<feature type="transmembrane region" description="Helical" evidence="1">
    <location>
        <begin position="96"/>
        <end position="115"/>
    </location>
</feature>
<keyword evidence="1" id="KW-1133">Transmembrane helix</keyword>
<dbReference type="EMBL" id="RBXO01000001">
    <property type="protein sequence ID" value="RKT55470.1"/>
    <property type="molecule type" value="Genomic_DNA"/>
</dbReference>
<gene>
    <name evidence="2" type="ORF">C8E97_4139</name>
</gene>
<dbReference type="InterPro" id="IPR013901">
    <property type="entry name" value="Anthrone_oxy"/>
</dbReference>
<feature type="transmembrane region" description="Helical" evidence="1">
    <location>
        <begin position="71"/>
        <end position="89"/>
    </location>
</feature>